<feature type="non-terminal residue" evidence="1">
    <location>
        <position position="1"/>
    </location>
</feature>
<keyword evidence="2" id="KW-1185">Reference proteome</keyword>
<sequence>GVMNMFSKELQLMDQNTVKYMMDELQEELDSANTTISTLSEKNASQSDEIARLHKLLAENGIKA</sequence>
<gene>
    <name evidence="1" type="ORF">SAMN04487928_13517</name>
</gene>
<organism evidence="1 2">
    <name type="scientific">Butyrivibrio proteoclasticus</name>
    <dbReference type="NCBI Taxonomy" id="43305"/>
    <lineage>
        <taxon>Bacteria</taxon>
        <taxon>Bacillati</taxon>
        <taxon>Bacillota</taxon>
        <taxon>Clostridia</taxon>
        <taxon>Lachnospirales</taxon>
        <taxon>Lachnospiraceae</taxon>
        <taxon>Butyrivibrio</taxon>
    </lineage>
</organism>
<proteinExistence type="predicted"/>
<reference evidence="2" key="1">
    <citation type="submission" date="2016-10" db="EMBL/GenBank/DDBJ databases">
        <authorList>
            <person name="Varghese N."/>
            <person name="Submissions S."/>
        </authorList>
    </citation>
    <scope>NUCLEOTIDE SEQUENCE [LARGE SCALE GENOMIC DNA]</scope>
    <source>
        <strain evidence="2">P18</strain>
    </source>
</reference>
<dbReference type="EMBL" id="FOXO01000035">
    <property type="protein sequence ID" value="SFQ33562.1"/>
    <property type="molecule type" value="Genomic_DNA"/>
</dbReference>
<accession>A0A1I5XNM3</accession>
<protein>
    <submittedName>
        <fullName evidence="1">Uncharacterized protein</fullName>
    </submittedName>
</protein>
<name>A0A1I5XNM3_9FIRM</name>
<dbReference type="AlphaFoldDB" id="A0A1I5XNM3"/>
<evidence type="ECO:0000313" key="1">
    <source>
        <dbReference type="EMBL" id="SFQ33562.1"/>
    </source>
</evidence>
<dbReference type="Proteomes" id="UP000182624">
    <property type="component" value="Unassembled WGS sequence"/>
</dbReference>
<evidence type="ECO:0000313" key="2">
    <source>
        <dbReference type="Proteomes" id="UP000182624"/>
    </source>
</evidence>